<dbReference type="PANTHER" id="PTHR37422">
    <property type="entry name" value="TEICHURONIC ACID BIOSYNTHESIS PROTEIN TUAE"/>
    <property type="match status" value="1"/>
</dbReference>
<dbReference type="EMBL" id="PSSX01000005">
    <property type="protein sequence ID" value="PPI84711.1"/>
    <property type="molecule type" value="Genomic_DNA"/>
</dbReference>
<reference evidence="7 8" key="1">
    <citation type="submission" date="2018-01" db="EMBL/GenBank/DDBJ databases">
        <title>Complete genome sequences of the type strains of Marinobacter flavimaris and Marinobacter maroccanus.</title>
        <authorList>
            <person name="Palau M."/>
            <person name="Boujida N."/>
            <person name="Manresa A."/>
            <person name="Minana-Galbis D."/>
        </authorList>
    </citation>
    <scope>NUCLEOTIDE SEQUENCE [LARGE SCALE GENOMIC DNA]</scope>
    <source>
        <strain evidence="7 8">N4</strain>
    </source>
</reference>
<evidence type="ECO:0000313" key="8">
    <source>
        <dbReference type="Proteomes" id="UP000239917"/>
    </source>
</evidence>
<feature type="transmembrane region" description="Helical" evidence="5">
    <location>
        <begin position="326"/>
        <end position="347"/>
    </location>
</feature>
<feature type="transmembrane region" description="Helical" evidence="5">
    <location>
        <begin position="21"/>
        <end position="39"/>
    </location>
</feature>
<feature type="transmembrane region" description="Helical" evidence="5">
    <location>
        <begin position="78"/>
        <end position="96"/>
    </location>
</feature>
<organism evidence="7 8">
    <name type="scientific">Marinobacter maroccanus</name>
    <dbReference type="NCBI Taxonomy" id="2055143"/>
    <lineage>
        <taxon>Bacteria</taxon>
        <taxon>Pseudomonadati</taxon>
        <taxon>Pseudomonadota</taxon>
        <taxon>Gammaproteobacteria</taxon>
        <taxon>Pseudomonadales</taxon>
        <taxon>Marinobacteraceae</taxon>
        <taxon>Marinobacter</taxon>
    </lineage>
</organism>
<feature type="transmembrane region" description="Helical" evidence="5">
    <location>
        <begin position="210"/>
        <end position="225"/>
    </location>
</feature>
<evidence type="ECO:0000256" key="1">
    <source>
        <dbReference type="ARBA" id="ARBA00004141"/>
    </source>
</evidence>
<evidence type="ECO:0000256" key="5">
    <source>
        <dbReference type="SAM" id="Phobius"/>
    </source>
</evidence>
<comment type="caution">
    <text evidence="7">The sequence shown here is derived from an EMBL/GenBank/DDBJ whole genome shotgun (WGS) entry which is preliminary data.</text>
</comment>
<keyword evidence="3 5" id="KW-1133">Transmembrane helix</keyword>
<dbReference type="AlphaFoldDB" id="A0A2S5ZBJ5"/>
<accession>A0A2S5ZBJ5</accession>
<evidence type="ECO:0000256" key="2">
    <source>
        <dbReference type="ARBA" id="ARBA00022692"/>
    </source>
</evidence>
<gene>
    <name evidence="7" type="ORF">KEHDKFFH_08390</name>
</gene>
<evidence type="ECO:0000256" key="3">
    <source>
        <dbReference type="ARBA" id="ARBA00022989"/>
    </source>
</evidence>
<name>A0A2S5ZBJ5_9GAMM</name>
<evidence type="ECO:0000313" key="7">
    <source>
        <dbReference type="EMBL" id="PPI84711.1"/>
    </source>
</evidence>
<dbReference type="RefSeq" id="WP_104321493.1">
    <property type="nucleotide sequence ID" value="NZ_PSSX01000005.1"/>
</dbReference>
<feature type="transmembrane region" description="Helical" evidence="5">
    <location>
        <begin position="108"/>
        <end position="125"/>
    </location>
</feature>
<dbReference type="OrthoDB" id="279138at2"/>
<feature type="transmembrane region" description="Helical" evidence="5">
    <location>
        <begin position="45"/>
        <end position="66"/>
    </location>
</feature>
<feature type="transmembrane region" description="Helical" evidence="5">
    <location>
        <begin position="188"/>
        <end position="204"/>
    </location>
</feature>
<evidence type="ECO:0000259" key="6">
    <source>
        <dbReference type="Pfam" id="PF04932"/>
    </source>
</evidence>
<feature type="transmembrane region" description="Helical" evidence="5">
    <location>
        <begin position="132"/>
        <end position="149"/>
    </location>
</feature>
<sequence>MQGDVVIIKNKRKQLNSSRTSSGKIWLYILISYYGFEYVRFQESFLPFLSPLKIPMLLNLLLALYVLANFKRLRFDKFVISVLVIWVLILAWVPFATNTFHAFQTAKSMSMVFFTCFATVLIVDTEEKFLKLLNWLIIFFVLVSFWIIRSGGTGPGGFVGDENDAALLMVCALPVIFYSIFHSKNKKLHYFLFLGLFSVITAIVLTYSRGGFVGLVAVIWFMIWMSKKRWKVIFISTTLFIFSGGIALSFLPKAYVDDMSTITNKEDETRNLRLLHWTTAIEIFKDKPIFGVGPGNYPWTSNRYLHLSPYFKEGARFRAGRQSHSLYFTLIPELGAVGVIAFIVLVFKFRANMITIIRRSSDESMVSTAKSLYSMLIGFLVTGAFISVLYYPVFWHIIFLGLAFCYIRNNHELFFNINRFRNGEKSGKADSDYLAGSKI</sequence>
<dbReference type="Proteomes" id="UP000239917">
    <property type="component" value="Unassembled WGS sequence"/>
</dbReference>
<protein>
    <recommendedName>
        <fullName evidence="6">O-antigen ligase-related domain-containing protein</fullName>
    </recommendedName>
</protein>
<feature type="transmembrane region" description="Helical" evidence="5">
    <location>
        <begin position="165"/>
        <end position="181"/>
    </location>
</feature>
<keyword evidence="4 5" id="KW-0472">Membrane</keyword>
<dbReference type="InterPro" id="IPR007016">
    <property type="entry name" value="O-antigen_ligase-rel_domated"/>
</dbReference>
<dbReference type="InterPro" id="IPR051533">
    <property type="entry name" value="WaaL-like"/>
</dbReference>
<proteinExistence type="predicted"/>
<dbReference type="GO" id="GO:0016020">
    <property type="term" value="C:membrane"/>
    <property type="evidence" value="ECO:0007669"/>
    <property type="project" value="UniProtKB-SubCell"/>
</dbReference>
<keyword evidence="8" id="KW-1185">Reference proteome</keyword>
<evidence type="ECO:0000256" key="4">
    <source>
        <dbReference type="ARBA" id="ARBA00023136"/>
    </source>
</evidence>
<feature type="transmembrane region" description="Helical" evidence="5">
    <location>
        <begin position="232"/>
        <end position="251"/>
    </location>
</feature>
<feature type="domain" description="O-antigen ligase-related" evidence="6">
    <location>
        <begin position="195"/>
        <end position="343"/>
    </location>
</feature>
<dbReference type="Pfam" id="PF04932">
    <property type="entry name" value="Wzy_C"/>
    <property type="match status" value="1"/>
</dbReference>
<dbReference type="PANTHER" id="PTHR37422:SF13">
    <property type="entry name" value="LIPOPOLYSACCHARIDE BIOSYNTHESIS PROTEIN PA4999-RELATED"/>
    <property type="match status" value="1"/>
</dbReference>
<feature type="transmembrane region" description="Helical" evidence="5">
    <location>
        <begin position="368"/>
        <end position="387"/>
    </location>
</feature>
<comment type="subcellular location">
    <subcellularLocation>
        <location evidence="1">Membrane</location>
        <topology evidence="1">Multi-pass membrane protein</topology>
    </subcellularLocation>
</comment>
<keyword evidence="2 5" id="KW-0812">Transmembrane</keyword>